<evidence type="ECO:0000259" key="7">
    <source>
        <dbReference type="Pfam" id="PF04377"/>
    </source>
</evidence>
<name>A0A9P7YKQ5_9HELO</name>
<keyword evidence="4" id="KW-0012">Acyltransferase</keyword>
<reference evidence="8" key="1">
    <citation type="journal article" date="2021" name="IMA Fungus">
        <title>Genomic characterization of three marine fungi, including Emericellopsis atlantica sp. nov. with signatures of a generalist lifestyle and marine biomass degradation.</title>
        <authorList>
            <person name="Hagestad O.C."/>
            <person name="Hou L."/>
            <person name="Andersen J.H."/>
            <person name="Hansen E.H."/>
            <person name="Altermark B."/>
            <person name="Li C."/>
            <person name="Kuhnert E."/>
            <person name="Cox R.J."/>
            <person name="Crous P.W."/>
            <person name="Spatafora J.W."/>
            <person name="Lail K."/>
            <person name="Amirebrahimi M."/>
            <person name="Lipzen A."/>
            <person name="Pangilinan J."/>
            <person name="Andreopoulos W."/>
            <person name="Hayes R.D."/>
            <person name="Ng V."/>
            <person name="Grigoriev I.V."/>
            <person name="Jackson S.A."/>
            <person name="Sutton T.D.S."/>
            <person name="Dobson A.D.W."/>
            <person name="Rama T."/>
        </authorList>
    </citation>
    <scope>NUCLEOTIDE SEQUENCE</scope>
    <source>
        <strain evidence="8">TRa018bII</strain>
    </source>
</reference>
<evidence type="ECO:0000256" key="4">
    <source>
        <dbReference type="ARBA" id="ARBA00023315"/>
    </source>
</evidence>
<dbReference type="SUPFAM" id="SSF55729">
    <property type="entry name" value="Acyl-CoA N-acyltransferases (Nat)"/>
    <property type="match status" value="1"/>
</dbReference>
<feature type="compositionally biased region" description="Polar residues" evidence="5">
    <location>
        <begin position="347"/>
        <end position="356"/>
    </location>
</feature>
<feature type="region of interest" description="Disordered" evidence="5">
    <location>
        <begin position="331"/>
        <end position="372"/>
    </location>
</feature>
<keyword evidence="9" id="KW-1185">Reference proteome</keyword>
<evidence type="ECO:0000256" key="1">
    <source>
        <dbReference type="ARBA" id="ARBA00009991"/>
    </source>
</evidence>
<proteinExistence type="inferred from homology"/>
<organism evidence="8 9">
    <name type="scientific">Amylocarpus encephaloides</name>
    <dbReference type="NCBI Taxonomy" id="45428"/>
    <lineage>
        <taxon>Eukaryota</taxon>
        <taxon>Fungi</taxon>
        <taxon>Dikarya</taxon>
        <taxon>Ascomycota</taxon>
        <taxon>Pezizomycotina</taxon>
        <taxon>Leotiomycetes</taxon>
        <taxon>Helotiales</taxon>
        <taxon>Helotiales incertae sedis</taxon>
        <taxon>Amylocarpus</taxon>
    </lineage>
</organism>
<dbReference type="AlphaFoldDB" id="A0A9P7YKQ5"/>
<feature type="domain" description="N-end aminoacyl transferase N-terminal" evidence="6">
    <location>
        <begin position="20"/>
        <end position="90"/>
    </location>
</feature>
<feature type="compositionally biased region" description="Low complexity" evidence="5">
    <location>
        <begin position="331"/>
        <end position="346"/>
    </location>
</feature>
<dbReference type="InterPro" id="IPR007472">
    <property type="entry name" value="N-end_Aminoacyl_Trfase_C"/>
</dbReference>
<dbReference type="GO" id="GO:0004057">
    <property type="term" value="F:arginyl-tRNA--protein transferase activity"/>
    <property type="evidence" value="ECO:0007669"/>
    <property type="project" value="UniProtKB-EC"/>
</dbReference>
<dbReference type="GO" id="GO:0005737">
    <property type="term" value="C:cytoplasm"/>
    <property type="evidence" value="ECO:0007669"/>
    <property type="project" value="TreeGrafter"/>
</dbReference>
<dbReference type="Pfam" id="PF04377">
    <property type="entry name" value="ATE_C"/>
    <property type="match status" value="1"/>
</dbReference>
<evidence type="ECO:0000256" key="5">
    <source>
        <dbReference type="SAM" id="MobiDB-lite"/>
    </source>
</evidence>
<sequence>MSTPDRVRSLLTPIGYRNSGCGYCHNESGSFSYYVSTSELSCALYQSLLDRGWRRSGRLLYKPDQYNSCCPQYTIRLDSESFHPTKDQRQTLNRFNKHILGDSYIKEAARLHPLSREQAKKRNIDFDVVERVHESEKYALKTPPEPAHDLVVTLESNTFTVEKYQVFENYQRIVHQEPPNKISKYGFEKFLCDSPLPASTLTSDGQDRKLGSYHQCYRIDGKLIAIGVLDLLPQCVSAVYFMYHESVHKHGLGKLGALREIALAREYGYKWWYAGFYIHSCIKMRYKGDYSPQYLLDPASYDWNLLDDKLKKQLDGTKYFSATRQNSSAISAPSTDTAIDTSTDTANGVNSDSESTYSEDAEDPPIPNPELPLFSRSIPGILTKEELNAMDLDHIRIKIGEQEAVTSDLVGWGPGSVDEGVPIKKDIAEMVASVGKEVAAEMVVSFN</sequence>
<dbReference type="Pfam" id="PF04376">
    <property type="entry name" value="ATE_N"/>
    <property type="match status" value="1"/>
</dbReference>
<keyword evidence="3" id="KW-0808">Transferase</keyword>
<dbReference type="EC" id="2.3.2.8" evidence="2"/>
<evidence type="ECO:0000259" key="6">
    <source>
        <dbReference type="Pfam" id="PF04376"/>
    </source>
</evidence>
<dbReference type="PANTHER" id="PTHR21367">
    <property type="entry name" value="ARGININE-TRNA-PROTEIN TRANSFERASE 1"/>
    <property type="match status" value="1"/>
</dbReference>
<accession>A0A9P7YKQ5</accession>
<dbReference type="InterPro" id="IPR016181">
    <property type="entry name" value="Acyl_CoA_acyltransferase"/>
</dbReference>
<evidence type="ECO:0000256" key="2">
    <source>
        <dbReference type="ARBA" id="ARBA00012025"/>
    </source>
</evidence>
<dbReference type="PANTHER" id="PTHR21367:SF1">
    <property type="entry name" value="ARGINYL-TRNA--PROTEIN TRANSFERASE 1"/>
    <property type="match status" value="1"/>
</dbReference>
<gene>
    <name evidence="8" type="ORF">BJ875DRAFT_270663</name>
</gene>
<comment type="similarity">
    <text evidence="1">Belongs to the R-transferase family.</text>
</comment>
<evidence type="ECO:0000313" key="9">
    <source>
        <dbReference type="Proteomes" id="UP000824998"/>
    </source>
</evidence>
<dbReference type="OrthoDB" id="74183at2759"/>
<feature type="domain" description="N-end rule aminoacyl transferase C-terminal" evidence="7">
    <location>
        <begin position="162"/>
        <end position="297"/>
    </location>
</feature>
<comment type="caution">
    <text evidence="8">The sequence shown here is derived from an EMBL/GenBank/DDBJ whole genome shotgun (WGS) entry which is preliminary data.</text>
</comment>
<dbReference type="InterPro" id="IPR030700">
    <property type="entry name" value="N-end_Aminoacyl_Trfase"/>
</dbReference>
<dbReference type="Proteomes" id="UP000824998">
    <property type="component" value="Unassembled WGS sequence"/>
</dbReference>
<dbReference type="EMBL" id="MU251431">
    <property type="protein sequence ID" value="KAG9235479.1"/>
    <property type="molecule type" value="Genomic_DNA"/>
</dbReference>
<evidence type="ECO:0000313" key="8">
    <source>
        <dbReference type="EMBL" id="KAG9235479.1"/>
    </source>
</evidence>
<protein>
    <recommendedName>
        <fullName evidence="2">arginyltransferase</fullName>
        <ecNumber evidence="2">2.3.2.8</ecNumber>
    </recommendedName>
</protein>
<evidence type="ECO:0000256" key="3">
    <source>
        <dbReference type="ARBA" id="ARBA00022679"/>
    </source>
</evidence>
<dbReference type="InterPro" id="IPR007471">
    <property type="entry name" value="N-end_Aminoacyl_Trfase_N"/>
</dbReference>